<keyword evidence="2" id="KW-1185">Reference proteome</keyword>
<evidence type="ECO:0000313" key="2">
    <source>
        <dbReference type="Proteomes" id="UP000199310"/>
    </source>
</evidence>
<accession>A0A1I0PVT0</accession>
<name>A0A1I0PVT0_9BACT</name>
<gene>
    <name evidence="1" type="ORF">SAMN04488122_1031</name>
</gene>
<sequence length="46" mass="5737">MKNLEQRYIAEFSSMLHFRERCIIVRKLMIIDNILLYYFNNNIIKK</sequence>
<reference evidence="2" key="1">
    <citation type="submission" date="2016-10" db="EMBL/GenBank/DDBJ databases">
        <authorList>
            <person name="Varghese N."/>
            <person name="Submissions S."/>
        </authorList>
    </citation>
    <scope>NUCLEOTIDE SEQUENCE [LARGE SCALE GENOMIC DNA]</scope>
    <source>
        <strain evidence="2">DSM 3695</strain>
    </source>
</reference>
<protein>
    <submittedName>
        <fullName evidence="1">Uncharacterized protein</fullName>
    </submittedName>
</protein>
<proteinExistence type="predicted"/>
<evidence type="ECO:0000313" key="1">
    <source>
        <dbReference type="EMBL" id="SEW18622.1"/>
    </source>
</evidence>
<dbReference type="Proteomes" id="UP000199310">
    <property type="component" value="Unassembled WGS sequence"/>
</dbReference>
<dbReference type="EMBL" id="FOJG01000001">
    <property type="protein sequence ID" value="SEW18622.1"/>
    <property type="molecule type" value="Genomic_DNA"/>
</dbReference>
<organism evidence="1 2">
    <name type="scientific">Chitinophaga arvensicola</name>
    <dbReference type="NCBI Taxonomy" id="29529"/>
    <lineage>
        <taxon>Bacteria</taxon>
        <taxon>Pseudomonadati</taxon>
        <taxon>Bacteroidota</taxon>
        <taxon>Chitinophagia</taxon>
        <taxon>Chitinophagales</taxon>
        <taxon>Chitinophagaceae</taxon>
        <taxon>Chitinophaga</taxon>
    </lineage>
</organism>
<dbReference type="AlphaFoldDB" id="A0A1I0PVT0"/>